<dbReference type="InterPro" id="IPR019546">
    <property type="entry name" value="TAT_signal_bac_arc"/>
</dbReference>
<dbReference type="AlphaFoldDB" id="A0A1W1W027"/>
<dbReference type="STRING" id="698762.SAMN00808754_2519"/>
<dbReference type="GO" id="GO:0043546">
    <property type="term" value="F:molybdopterin cofactor binding"/>
    <property type="evidence" value="ECO:0007669"/>
    <property type="project" value="InterPro"/>
</dbReference>
<dbReference type="PANTHER" id="PTHR43742">
    <property type="entry name" value="TRIMETHYLAMINE-N-OXIDE REDUCTASE"/>
    <property type="match status" value="1"/>
</dbReference>
<keyword evidence="5" id="KW-0732">Signal</keyword>
<keyword evidence="7" id="KW-0408">Iron</keyword>
<evidence type="ECO:0000256" key="4">
    <source>
        <dbReference type="ARBA" id="ARBA00022723"/>
    </source>
</evidence>
<dbReference type="GO" id="GO:0051539">
    <property type="term" value="F:4 iron, 4 sulfur cluster binding"/>
    <property type="evidence" value="ECO:0007669"/>
    <property type="project" value="UniProtKB-KW"/>
</dbReference>
<dbReference type="Pfam" id="PF00384">
    <property type="entry name" value="Molybdopterin"/>
    <property type="match status" value="1"/>
</dbReference>
<evidence type="ECO:0000256" key="8">
    <source>
        <dbReference type="ARBA" id="ARBA00023014"/>
    </source>
</evidence>
<dbReference type="InterPro" id="IPR006656">
    <property type="entry name" value="Mopterin_OxRdtase"/>
</dbReference>
<dbReference type="InterPro" id="IPR050612">
    <property type="entry name" value="Prok_Mopterin_Oxidored"/>
</dbReference>
<keyword evidence="4" id="KW-0479">Metal-binding</keyword>
<keyword evidence="3" id="KW-0500">Molybdenum</keyword>
<name>A0A1W1W027_9FIRM</name>
<evidence type="ECO:0000313" key="11">
    <source>
        <dbReference type="Proteomes" id="UP000192569"/>
    </source>
</evidence>
<evidence type="ECO:0000256" key="2">
    <source>
        <dbReference type="ARBA" id="ARBA00022485"/>
    </source>
</evidence>
<evidence type="ECO:0000256" key="7">
    <source>
        <dbReference type="ARBA" id="ARBA00023004"/>
    </source>
</evidence>
<dbReference type="Gene3D" id="2.20.25.90">
    <property type="entry name" value="ADC-like domains"/>
    <property type="match status" value="1"/>
</dbReference>
<protein>
    <submittedName>
        <fullName evidence="10">Tat (Twin-arginine translocation) pathway signal sequence</fullName>
    </submittedName>
</protein>
<dbReference type="Pfam" id="PF01568">
    <property type="entry name" value="Molydop_binding"/>
    <property type="match status" value="1"/>
</dbReference>
<organism evidence="10 11">
    <name type="scientific">Thermanaeromonas toyohensis ToBE</name>
    <dbReference type="NCBI Taxonomy" id="698762"/>
    <lineage>
        <taxon>Bacteria</taxon>
        <taxon>Bacillati</taxon>
        <taxon>Bacillota</taxon>
        <taxon>Clostridia</taxon>
        <taxon>Neomoorellales</taxon>
        <taxon>Neomoorellaceae</taxon>
        <taxon>Thermanaeromonas</taxon>
    </lineage>
</organism>
<dbReference type="InterPro" id="IPR006963">
    <property type="entry name" value="Mopterin_OxRdtase_4Fe-4S_dom"/>
</dbReference>
<dbReference type="SUPFAM" id="SSF53706">
    <property type="entry name" value="Formate dehydrogenase/DMSO reductase, domains 1-3"/>
    <property type="match status" value="1"/>
</dbReference>
<dbReference type="NCBIfam" id="TIGR01409">
    <property type="entry name" value="TAT_signal_seq"/>
    <property type="match status" value="1"/>
</dbReference>
<evidence type="ECO:0000256" key="3">
    <source>
        <dbReference type="ARBA" id="ARBA00022505"/>
    </source>
</evidence>
<keyword evidence="6" id="KW-0560">Oxidoreductase</keyword>
<dbReference type="InterPro" id="IPR006311">
    <property type="entry name" value="TAT_signal"/>
</dbReference>
<dbReference type="Gene3D" id="2.40.40.20">
    <property type="match status" value="1"/>
</dbReference>
<keyword evidence="8" id="KW-0411">Iron-sulfur</keyword>
<dbReference type="Gene3D" id="3.40.50.740">
    <property type="match status" value="2"/>
</dbReference>
<dbReference type="RefSeq" id="WP_231967761.1">
    <property type="nucleotide sequence ID" value="NZ_LT838272.1"/>
</dbReference>
<sequence length="1049" mass="117701">MKHKKEVNLGDMEGQKGLISRRSFLKGACLAGGLALAAPLVEDLYRISQEGSWSSIQDHGLYQELEEYTATDVLYTMCHQCNTFCSIKVLLAKAPGDFPVPSIVRKIAGNPYSPLNTIPFGPLPYETSPAQAAQGKDELGREGRSFRGGRTCLKGQAGIQTVYDRFRLQKPLKRVGPRGSGRFKTISWEEAINEIVFGSPDLGTPGLKELWGYAPQEQVMSDWEKVKKGEMPQEEFDQKYREVLIDTRHPDLGPKANQIVCLGGDRRDFMRTRVWQQGLGSLSFIDHGGICGASSVIGNFRSFSGGTTRKDRLYPDLDHAEFVIIWGTNPAVANKGPTWLAPALTNALARGMKLAVVDPRYSKTAEKAHLWLPIKPGTDAALALGMARWIIENKRYDERYLLNPNPKAAQEDNEPTWTDATHLVNLSDPRRPKLRAKDLGIGGEQFVVIEKGKPVPHTEAREGTLEVDMEIQGIKVKSVFTLYRERVMEKTLEEYAKICGLSVQDIVNLAREWTSHGKRAAMMVYRGPAMHTNGYYTMRAINTLNHLIGNHDWKGGSITTGAKYRDFTGPRYDLLKVPKGLKPWGVSLVRGGAFYEKSSLFKRDGYPARRPWYPFGVNLSYEVLPSAKEGYPYPLKALFIYSMSIPLSMPQGWLQAEILKDEKAIPLLVVSDVVMGETALYADFVLPDLSYLERWQREAIYPNMKVKVSHVTQPVTRVVPEARSIEDVFIEILKKMNLPGVGPGAFPDGSSLDRSEDFYLKMVANIAYDEEPVPDASQEEMEIFYQTRRKALGPFFKPELWEKAVKPEEWRKVVYVLNRGGRFERPGKEYIGEHLKYRFAGQANFYDEGVAAGRDSYSGRFFDGLPRLEPVRSYNGEEMKKVLPLFFISWKARHIGTHRNIADAWLREIQRENYIWINPADALPRGLKTGDRVRIKSRYFEAVGRVLVTSGIRPGVVGTSYNYGTYSYGATPIEIDGQRQPLPPSHYSDRAIILGEPQHEEAGLAGPRNSGFSANNLLPSDPALKIGGLSDLIGTGAAQLDAWVEIEKY</sequence>
<dbReference type="PANTHER" id="PTHR43742:SF9">
    <property type="entry name" value="TETRATHIONATE REDUCTASE SUBUNIT A"/>
    <property type="match status" value="1"/>
</dbReference>
<feature type="domain" description="4Fe-4S Mo/W bis-MGD-type" evidence="9">
    <location>
        <begin position="71"/>
        <end position="164"/>
    </location>
</feature>
<dbReference type="SUPFAM" id="SSF50692">
    <property type="entry name" value="ADC-like"/>
    <property type="match status" value="1"/>
</dbReference>
<keyword evidence="11" id="KW-1185">Reference proteome</keyword>
<evidence type="ECO:0000256" key="1">
    <source>
        <dbReference type="ARBA" id="ARBA00010312"/>
    </source>
</evidence>
<dbReference type="GO" id="GO:0046872">
    <property type="term" value="F:metal ion binding"/>
    <property type="evidence" value="ECO:0007669"/>
    <property type="project" value="UniProtKB-KW"/>
</dbReference>
<dbReference type="InterPro" id="IPR009010">
    <property type="entry name" value="Asp_de-COase-like_dom_sf"/>
</dbReference>
<dbReference type="Proteomes" id="UP000192569">
    <property type="component" value="Chromosome I"/>
</dbReference>
<evidence type="ECO:0000259" key="9">
    <source>
        <dbReference type="SMART" id="SM00926"/>
    </source>
</evidence>
<keyword evidence="2" id="KW-0004">4Fe-4S</keyword>
<evidence type="ECO:0000313" key="10">
    <source>
        <dbReference type="EMBL" id="SMB98731.1"/>
    </source>
</evidence>
<reference evidence="10 11" key="1">
    <citation type="submission" date="2017-04" db="EMBL/GenBank/DDBJ databases">
        <authorList>
            <person name="Afonso C.L."/>
            <person name="Miller P.J."/>
            <person name="Scott M.A."/>
            <person name="Spackman E."/>
            <person name="Goraichik I."/>
            <person name="Dimitrov K.M."/>
            <person name="Suarez D.L."/>
            <person name="Swayne D.E."/>
        </authorList>
    </citation>
    <scope>NUCLEOTIDE SEQUENCE [LARGE SCALE GENOMIC DNA]</scope>
    <source>
        <strain evidence="10 11">ToBE</strain>
    </source>
</reference>
<gene>
    <name evidence="10" type="ORF">SAMN00808754_2519</name>
</gene>
<dbReference type="GO" id="GO:0016491">
    <property type="term" value="F:oxidoreductase activity"/>
    <property type="evidence" value="ECO:0007669"/>
    <property type="project" value="UniProtKB-KW"/>
</dbReference>
<dbReference type="SMART" id="SM00926">
    <property type="entry name" value="Molybdop_Fe4S4"/>
    <property type="match status" value="1"/>
</dbReference>
<evidence type="ECO:0000256" key="6">
    <source>
        <dbReference type="ARBA" id="ARBA00023002"/>
    </source>
</evidence>
<comment type="similarity">
    <text evidence="1">Belongs to the prokaryotic molybdopterin-containing oxidoreductase family.</text>
</comment>
<evidence type="ECO:0000256" key="5">
    <source>
        <dbReference type="ARBA" id="ARBA00022729"/>
    </source>
</evidence>
<dbReference type="Gene3D" id="3.40.228.10">
    <property type="entry name" value="Dimethylsulfoxide Reductase, domain 2"/>
    <property type="match status" value="1"/>
</dbReference>
<dbReference type="PROSITE" id="PS51318">
    <property type="entry name" value="TAT"/>
    <property type="match status" value="1"/>
</dbReference>
<proteinExistence type="inferred from homology"/>
<dbReference type="InterPro" id="IPR006657">
    <property type="entry name" value="MoPterin_dinucl-bd_dom"/>
</dbReference>
<dbReference type="EMBL" id="LT838272">
    <property type="protein sequence ID" value="SMB98731.1"/>
    <property type="molecule type" value="Genomic_DNA"/>
</dbReference>
<accession>A0A1W1W027</accession>